<organism evidence="1 2">
    <name type="scientific">Halobaculum lipolyticum</name>
    <dbReference type="NCBI Taxonomy" id="3032001"/>
    <lineage>
        <taxon>Archaea</taxon>
        <taxon>Methanobacteriati</taxon>
        <taxon>Methanobacteriota</taxon>
        <taxon>Stenosarchaea group</taxon>
        <taxon>Halobacteria</taxon>
        <taxon>Halobacteriales</taxon>
        <taxon>Haloferacaceae</taxon>
        <taxon>Halobaculum</taxon>
    </lineage>
</organism>
<name>A0ABD5WFQ0_9EURY</name>
<comment type="caution">
    <text evidence="1">The sequence shown here is derived from an EMBL/GenBank/DDBJ whole genome shotgun (WGS) entry which is preliminary data.</text>
</comment>
<dbReference type="Proteomes" id="UP001596461">
    <property type="component" value="Unassembled WGS sequence"/>
</dbReference>
<dbReference type="EMBL" id="JBHTAH010000012">
    <property type="protein sequence ID" value="MFC7070617.1"/>
    <property type="molecule type" value="Genomic_DNA"/>
</dbReference>
<keyword evidence="2" id="KW-1185">Reference proteome</keyword>
<protein>
    <submittedName>
        <fullName evidence="1">Uncharacterized protein</fullName>
    </submittedName>
</protein>
<sequence>MVGSNNSETSKFDAIARESRTDPAVLTTFLKYPEGEDRVPYLWCADFEDGTEVLGPHREDRQVRASLLLLLLWARIGDKQEVESSQLGTALKTSSVNPENRKNMYQALDDDGDPYFSRNNQGKVSLTHAGEVAAVEEVSRLAEKLADNDE</sequence>
<gene>
    <name evidence="1" type="ORF">ACFQL9_13265</name>
</gene>
<evidence type="ECO:0000313" key="1">
    <source>
        <dbReference type="EMBL" id="MFC7070617.1"/>
    </source>
</evidence>
<proteinExistence type="predicted"/>
<evidence type="ECO:0000313" key="2">
    <source>
        <dbReference type="Proteomes" id="UP001596461"/>
    </source>
</evidence>
<reference evidence="1 2" key="1">
    <citation type="journal article" date="2019" name="Int. J. Syst. Evol. Microbiol.">
        <title>The Global Catalogue of Microorganisms (GCM) 10K type strain sequencing project: providing services to taxonomists for standard genome sequencing and annotation.</title>
        <authorList>
            <consortium name="The Broad Institute Genomics Platform"/>
            <consortium name="The Broad Institute Genome Sequencing Center for Infectious Disease"/>
            <person name="Wu L."/>
            <person name="Ma J."/>
        </authorList>
    </citation>
    <scope>NUCLEOTIDE SEQUENCE [LARGE SCALE GENOMIC DNA]</scope>
    <source>
        <strain evidence="1 2">DT31</strain>
    </source>
</reference>
<dbReference type="RefSeq" id="WP_390210864.1">
    <property type="nucleotide sequence ID" value="NZ_JBHTAH010000012.1"/>
</dbReference>
<dbReference type="AlphaFoldDB" id="A0ABD5WFQ0"/>
<accession>A0ABD5WFQ0</accession>